<feature type="domain" description="Ribosomal RNA methyltransferase FtsJ" evidence="2">
    <location>
        <begin position="133"/>
        <end position="319"/>
    </location>
</feature>
<gene>
    <name evidence="3" type="ORF">HDU87_008160</name>
</gene>
<evidence type="ECO:0000313" key="4">
    <source>
        <dbReference type="Proteomes" id="UP001212152"/>
    </source>
</evidence>
<accession>A0AAD5XJ93</accession>
<feature type="region of interest" description="Disordered" evidence="1">
    <location>
        <begin position="395"/>
        <end position="425"/>
    </location>
</feature>
<sequence length="425" mass="46459">MARYVPPHKRNAPTAESITSPQTPSASRPQLSDPRKPLLIPRDFFHAHLHTLSPLLQDLEALKAEFESDSNVERMFASNRAHSAAITIKPSEVSARPPNAETNIPSSHFANQFKGAMDEVDAQSGGKLRDGGVKVFLDLGCAPGGFSKWVLEQNPGAKGMGVTLPPEVGGLPMIMEGVLQDETRYGCIYRDVTDRPGEISYAHPSGAKDRAAAGCSPPQCDLVIAGSIYRDEHTADPSRTGPPPVRQRARQTLIFSQLLAGLRNLQPGGTLVVVSNMKPHLHNLEILCFLKEVFGSLVPVKPKQVHTIRSSFYLVALDFNREAANARKAFARLEANLETIAHADDEMGVEHVLLLDGTEHDIVARYGEFVMNFYEPLWQSQLLAIQRKLAGLRRNKRSDGGSAGGDRTWGDRAGGRGGRSNQGRW</sequence>
<dbReference type="InterPro" id="IPR002877">
    <property type="entry name" value="RNA_MeTrfase_FtsJ_dom"/>
</dbReference>
<dbReference type="EMBL" id="JADGJQ010000081">
    <property type="protein sequence ID" value="KAJ3171910.1"/>
    <property type="molecule type" value="Genomic_DNA"/>
</dbReference>
<evidence type="ECO:0000313" key="3">
    <source>
        <dbReference type="EMBL" id="KAJ3171910.1"/>
    </source>
</evidence>
<dbReference type="GO" id="GO:0008168">
    <property type="term" value="F:methyltransferase activity"/>
    <property type="evidence" value="ECO:0007669"/>
    <property type="project" value="InterPro"/>
</dbReference>
<proteinExistence type="predicted"/>
<dbReference type="AlphaFoldDB" id="A0AAD5XJ93"/>
<feature type="compositionally biased region" description="Polar residues" evidence="1">
    <location>
        <begin position="14"/>
        <end position="30"/>
    </location>
</feature>
<feature type="compositionally biased region" description="Gly residues" evidence="1">
    <location>
        <begin position="415"/>
        <end position="425"/>
    </location>
</feature>
<organism evidence="3 4">
    <name type="scientific">Geranomyces variabilis</name>
    <dbReference type="NCBI Taxonomy" id="109894"/>
    <lineage>
        <taxon>Eukaryota</taxon>
        <taxon>Fungi</taxon>
        <taxon>Fungi incertae sedis</taxon>
        <taxon>Chytridiomycota</taxon>
        <taxon>Chytridiomycota incertae sedis</taxon>
        <taxon>Chytridiomycetes</taxon>
        <taxon>Spizellomycetales</taxon>
        <taxon>Powellomycetaceae</taxon>
        <taxon>Geranomyces</taxon>
    </lineage>
</organism>
<dbReference type="GO" id="GO:0032259">
    <property type="term" value="P:methylation"/>
    <property type="evidence" value="ECO:0007669"/>
    <property type="project" value="InterPro"/>
</dbReference>
<feature type="region of interest" description="Disordered" evidence="1">
    <location>
        <begin position="1"/>
        <end position="37"/>
    </location>
</feature>
<dbReference type="Pfam" id="PF01728">
    <property type="entry name" value="FtsJ"/>
    <property type="match status" value="1"/>
</dbReference>
<comment type="caution">
    <text evidence="3">The sequence shown here is derived from an EMBL/GenBank/DDBJ whole genome shotgun (WGS) entry which is preliminary data.</text>
</comment>
<dbReference type="InterPro" id="IPR029063">
    <property type="entry name" value="SAM-dependent_MTases_sf"/>
</dbReference>
<reference evidence="3" key="1">
    <citation type="submission" date="2020-05" db="EMBL/GenBank/DDBJ databases">
        <title>Phylogenomic resolution of chytrid fungi.</title>
        <authorList>
            <person name="Stajich J.E."/>
            <person name="Amses K."/>
            <person name="Simmons R."/>
            <person name="Seto K."/>
            <person name="Myers J."/>
            <person name="Bonds A."/>
            <person name="Quandt C.A."/>
            <person name="Barry K."/>
            <person name="Liu P."/>
            <person name="Grigoriev I."/>
            <person name="Longcore J.E."/>
            <person name="James T.Y."/>
        </authorList>
    </citation>
    <scope>NUCLEOTIDE SEQUENCE</scope>
    <source>
        <strain evidence="3">JEL0379</strain>
    </source>
</reference>
<keyword evidence="4" id="KW-1185">Reference proteome</keyword>
<evidence type="ECO:0000259" key="2">
    <source>
        <dbReference type="Pfam" id="PF01728"/>
    </source>
</evidence>
<dbReference type="Proteomes" id="UP001212152">
    <property type="component" value="Unassembled WGS sequence"/>
</dbReference>
<name>A0AAD5XJ93_9FUNG</name>
<dbReference type="SUPFAM" id="SSF53335">
    <property type="entry name" value="S-adenosyl-L-methionine-dependent methyltransferases"/>
    <property type="match status" value="1"/>
</dbReference>
<dbReference type="Gene3D" id="3.40.50.12760">
    <property type="match status" value="1"/>
</dbReference>
<protein>
    <recommendedName>
        <fullName evidence="2">Ribosomal RNA methyltransferase FtsJ domain-containing protein</fullName>
    </recommendedName>
</protein>
<feature type="compositionally biased region" description="Basic residues" evidence="1">
    <location>
        <begin position="1"/>
        <end position="11"/>
    </location>
</feature>
<evidence type="ECO:0000256" key="1">
    <source>
        <dbReference type="SAM" id="MobiDB-lite"/>
    </source>
</evidence>